<comment type="function">
    <text evidence="6">Specifically methylates the N4 position of cytidine in position 1402 (C1402) of 16S rRNA.</text>
</comment>
<dbReference type="HAMAP" id="MF_01007">
    <property type="entry name" value="16SrRNA_methyltr_H"/>
    <property type="match status" value="1"/>
</dbReference>
<keyword evidence="2 6" id="KW-0698">rRNA processing</keyword>
<dbReference type="InterPro" id="IPR002903">
    <property type="entry name" value="RsmH"/>
</dbReference>
<feature type="binding site" evidence="6">
    <location>
        <position position="99"/>
    </location>
    <ligand>
        <name>S-adenosyl-L-methionine</name>
        <dbReference type="ChEBI" id="CHEBI:59789"/>
    </ligand>
</feature>
<keyword evidence="3 6" id="KW-0489">Methyltransferase</keyword>
<keyword evidence="6" id="KW-0963">Cytoplasm</keyword>
<feature type="binding site" evidence="6">
    <location>
        <position position="125"/>
    </location>
    <ligand>
        <name>S-adenosyl-L-methionine</name>
        <dbReference type="ChEBI" id="CHEBI:59789"/>
    </ligand>
</feature>
<dbReference type="PIRSF" id="PIRSF004486">
    <property type="entry name" value="MraW"/>
    <property type="match status" value="1"/>
</dbReference>
<feature type="binding site" evidence="6">
    <location>
        <position position="70"/>
    </location>
    <ligand>
        <name>S-adenosyl-L-methionine</name>
        <dbReference type="ChEBI" id="CHEBI:59789"/>
    </ligand>
</feature>
<dbReference type="SUPFAM" id="SSF53335">
    <property type="entry name" value="S-adenosyl-L-methionine-dependent methyltransferases"/>
    <property type="match status" value="1"/>
</dbReference>
<keyword evidence="9" id="KW-1185">Reference proteome</keyword>
<gene>
    <name evidence="6" type="primary">rsmH</name>
    <name evidence="8" type="ORF">BSZ37_03010</name>
</gene>
<comment type="subcellular location">
    <subcellularLocation>
        <location evidence="6">Cytoplasm</location>
    </subcellularLocation>
</comment>
<comment type="similarity">
    <text evidence="1 6">Belongs to the methyltransferase superfamily. RsmH family.</text>
</comment>
<proteinExistence type="inferred from homology"/>
<evidence type="ECO:0000256" key="7">
    <source>
        <dbReference type="SAM" id="MobiDB-lite"/>
    </source>
</evidence>
<comment type="caution">
    <text evidence="8">The sequence shown here is derived from an EMBL/GenBank/DDBJ whole genome shotgun (WGS) entry which is preliminary data.</text>
</comment>
<evidence type="ECO:0000256" key="4">
    <source>
        <dbReference type="ARBA" id="ARBA00022679"/>
    </source>
</evidence>
<dbReference type="SUPFAM" id="SSF81799">
    <property type="entry name" value="Putative methyltransferase TM0872, insert domain"/>
    <property type="match status" value="1"/>
</dbReference>
<dbReference type="GO" id="GO:0071424">
    <property type="term" value="F:rRNA (cytosine-N4-)-methyltransferase activity"/>
    <property type="evidence" value="ECO:0007669"/>
    <property type="project" value="UniProtKB-UniRule"/>
</dbReference>
<dbReference type="Proteomes" id="UP000216339">
    <property type="component" value="Unassembled WGS sequence"/>
</dbReference>
<dbReference type="InterPro" id="IPR023397">
    <property type="entry name" value="SAM-dep_MeTrfase_MraW_recog"/>
</dbReference>
<dbReference type="EMBL" id="MQWD01000001">
    <property type="protein sequence ID" value="PAP78629.1"/>
    <property type="molecule type" value="Genomic_DNA"/>
</dbReference>
<accession>A0A271J7L3</accession>
<dbReference type="Pfam" id="PF01795">
    <property type="entry name" value="Methyltransf_5"/>
    <property type="match status" value="1"/>
</dbReference>
<dbReference type="AlphaFoldDB" id="A0A271J7L3"/>
<sequence length="340" mass="35379">MGADGAQGGGGVDALRYATAYHAPVLAAETLDLLITDPAGLYVDGTLGGGGHSAALLDALGEGALVVGIDQDPEALATARARLADAEAAGRFVALEGNFGDLGALLGRAGLGPAHDRPATGVLLDLGVSSHQIDEATRGFAFSAEGPLDMRMAAGGTEAGETAADLIARLDADALADVIYQYGEERRSRAIARAIKKAAPTTTAELADAVRASVPTREEVKSLARVFQALRIAVNGEMDVLERALPAALDVLADGGRLAVMSYHSLEDRRAKQFLKTGRFTAQVEKDFYGNPITPWAPVTRKPVTASDAEIARNPRARSARLRVAEKQTPPGPSERRPGA</sequence>
<dbReference type="Gene3D" id="1.10.150.170">
    <property type="entry name" value="Putative methyltransferase TM0872, insert domain"/>
    <property type="match status" value="1"/>
</dbReference>
<dbReference type="PANTHER" id="PTHR11265">
    <property type="entry name" value="S-ADENOSYL-METHYLTRANSFERASE MRAW"/>
    <property type="match status" value="1"/>
</dbReference>
<dbReference type="GO" id="GO:0005737">
    <property type="term" value="C:cytoplasm"/>
    <property type="evidence" value="ECO:0007669"/>
    <property type="project" value="UniProtKB-SubCell"/>
</dbReference>
<comment type="catalytic activity">
    <reaction evidence="6">
        <text>cytidine(1402) in 16S rRNA + S-adenosyl-L-methionine = N(4)-methylcytidine(1402) in 16S rRNA + S-adenosyl-L-homocysteine + H(+)</text>
        <dbReference type="Rhea" id="RHEA:42928"/>
        <dbReference type="Rhea" id="RHEA-COMP:10286"/>
        <dbReference type="Rhea" id="RHEA-COMP:10287"/>
        <dbReference type="ChEBI" id="CHEBI:15378"/>
        <dbReference type="ChEBI" id="CHEBI:57856"/>
        <dbReference type="ChEBI" id="CHEBI:59789"/>
        <dbReference type="ChEBI" id="CHEBI:74506"/>
        <dbReference type="ChEBI" id="CHEBI:82748"/>
        <dbReference type="EC" id="2.1.1.199"/>
    </reaction>
</comment>
<evidence type="ECO:0000313" key="9">
    <source>
        <dbReference type="Proteomes" id="UP000216339"/>
    </source>
</evidence>
<reference evidence="8 9" key="1">
    <citation type="submission" date="2016-11" db="EMBL/GenBank/DDBJ databases">
        <title>Study of marine rhodopsin-containing bacteria.</title>
        <authorList>
            <person name="Yoshizawa S."/>
            <person name="Kumagai Y."/>
            <person name="Kogure K."/>
        </authorList>
    </citation>
    <scope>NUCLEOTIDE SEQUENCE [LARGE SCALE GENOMIC DNA]</scope>
    <source>
        <strain evidence="8 9">SAORIC-28</strain>
    </source>
</reference>
<evidence type="ECO:0000256" key="1">
    <source>
        <dbReference type="ARBA" id="ARBA00010396"/>
    </source>
</evidence>
<feature type="region of interest" description="Disordered" evidence="7">
    <location>
        <begin position="301"/>
        <end position="340"/>
    </location>
</feature>
<protein>
    <recommendedName>
        <fullName evidence="6">Ribosomal RNA small subunit methyltransferase H</fullName>
        <ecNumber evidence="6">2.1.1.199</ecNumber>
    </recommendedName>
    <alternativeName>
        <fullName evidence="6">16S rRNA m(4)C1402 methyltransferase</fullName>
    </alternativeName>
    <alternativeName>
        <fullName evidence="6">rRNA (cytosine-N(4)-)-methyltransferase RsmH</fullName>
    </alternativeName>
</protein>
<feature type="binding site" evidence="6">
    <location>
        <position position="132"/>
    </location>
    <ligand>
        <name>S-adenosyl-L-methionine</name>
        <dbReference type="ChEBI" id="CHEBI:59789"/>
    </ligand>
</feature>
<evidence type="ECO:0000256" key="3">
    <source>
        <dbReference type="ARBA" id="ARBA00022603"/>
    </source>
</evidence>
<keyword evidence="5 6" id="KW-0949">S-adenosyl-L-methionine</keyword>
<dbReference type="NCBIfam" id="TIGR00006">
    <property type="entry name" value="16S rRNA (cytosine(1402)-N(4))-methyltransferase RsmH"/>
    <property type="match status" value="1"/>
</dbReference>
<name>A0A271J7L3_9BACT</name>
<evidence type="ECO:0000256" key="6">
    <source>
        <dbReference type="HAMAP-Rule" id="MF_01007"/>
    </source>
</evidence>
<dbReference type="Gene3D" id="3.40.50.150">
    <property type="entry name" value="Vaccinia Virus protein VP39"/>
    <property type="match status" value="1"/>
</dbReference>
<evidence type="ECO:0000256" key="5">
    <source>
        <dbReference type="ARBA" id="ARBA00022691"/>
    </source>
</evidence>
<dbReference type="PANTHER" id="PTHR11265:SF0">
    <property type="entry name" value="12S RRNA N4-METHYLCYTIDINE METHYLTRANSFERASE"/>
    <property type="match status" value="1"/>
</dbReference>
<keyword evidence="4 6" id="KW-0808">Transferase</keyword>
<dbReference type="InterPro" id="IPR029063">
    <property type="entry name" value="SAM-dependent_MTases_sf"/>
</dbReference>
<feature type="binding site" evidence="6">
    <location>
        <begin position="50"/>
        <end position="52"/>
    </location>
    <ligand>
        <name>S-adenosyl-L-methionine</name>
        <dbReference type="ChEBI" id="CHEBI:59789"/>
    </ligand>
</feature>
<dbReference type="EC" id="2.1.1.199" evidence="6"/>
<evidence type="ECO:0000256" key="2">
    <source>
        <dbReference type="ARBA" id="ARBA00022552"/>
    </source>
</evidence>
<dbReference type="GO" id="GO:0070475">
    <property type="term" value="P:rRNA base methylation"/>
    <property type="evidence" value="ECO:0007669"/>
    <property type="project" value="UniProtKB-UniRule"/>
</dbReference>
<evidence type="ECO:0000313" key="8">
    <source>
        <dbReference type="EMBL" id="PAP78629.1"/>
    </source>
</evidence>
<organism evidence="8 9">
    <name type="scientific">Rubrivirga marina</name>
    <dbReference type="NCBI Taxonomy" id="1196024"/>
    <lineage>
        <taxon>Bacteria</taxon>
        <taxon>Pseudomonadati</taxon>
        <taxon>Rhodothermota</taxon>
        <taxon>Rhodothermia</taxon>
        <taxon>Rhodothermales</taxon>
        <taxon>Rubricoccaceae</taxon>
        <taxon>Rubrivirga</taxon>
    </lineage>
</organism>